<dbReference type="RefSeq" id="WP_085098979.1">
    <property type="nucleotide sequence ID" value="NZ_FWZU01000001.1"/>
</dbReference>
<dbReference type="EMBL" id="FWZU01000001">
    <property type="protein sequence ID" value="SME97105.1"/>
    <property type="molecule type" value="Genomic_DNA"/>
</dbReference>
<protein>
    <submittedName>
        <fullName evidence="2">Uncharacterized protein</fullName>
    </submittedName>
</protein>
<feature type="compositionally biased region" description="Basic and acidic residues" evidence="1">
    <location>
        <begin position="54"/>
        <end position="65"/>
    </location>
</feature>
<reference evidence="3" key="1">
    <citation type="submission" date="2017-04" db="EMBL/GenBank/DDBJ databases">
        <authorList>
            <person name="Varghese N."/>
            <person name="Submissions S."/>
        </authorList>
    </citation>
    <scope>NUCLEOTIDE SEQUENCE [LARGE SCALE GENOMIC DNA]</scope>
    <source>
        <strain evidence="3">K3S</strain>
    </source>
</reference>
<dbReference type="OrthoDB" id="5457793at2"/>
<dbReference type="STRING" id="1519643.SAMN06295933_0933"/>
<proteinExistence type="predicted"/>
<dbReference type="Proteomes" id="UP000192906">
    <property type="component" value="Unassembled WGS sequence"/>
</dbReference>
<evidence type="ECO:0000313" key="3">
    <source>
        <dbReference type="Proteomes" id="UP000192906"/>
    </source>
</evidence>
<feature type="compositionally biased region" description="Polar residues" evidence="1">
    <location>
        <begin position="105"/>
        <end position="122"/>
    </location>
</feature>
<evidence type="ECO:0000313" key="2">
    <source>
        <dbReference type="EMBL" id="SME97105.1"/>
    </source>
</evidence>
<name>A0A1X7CJ66_9BACT</name>
<gene>
    <name evidence="2" type="ORF">SAMN06295933_0933</name>
</gene>
<dbReference type="AlphaFoldDB" id="A0A1X7CJ66"/>
<evidence type="ECO:0000256" key="1">
    <source>
        <dbReference type="SAM" id="MobiDB-lite"/>
    </source>
</evidence>
<sequence>MKYIAAMLSIFVHVLIVLILCNNIFPIPEKIVSMINIELVSPAVLKKVNPEPKLKEPVQPEEKNLKPVKQTKSTKHAKHPVSRRNKFSTKDIPDNSQVKAKAKPSHTSANTAESLQSKTSLPKNKPPVAVSSAIESNVAQNKNAIVLKQGKLVTVGNETIVLKRGSEGRTFDKLAAYSFNEDDFRGHYETETGRNISIIDARQEQGRLVLHDQKTGLTRKLKKAGYGDFIYTYGPSFDEDFPVEGSVVFLPGDEHFINRFMWLPAHAAAEYPNKGRVNEVRVSKKVKTDSLFIPESEGVFPAIVIVRFGAAIPDDQFDEVARHLAGKGVVVQIVYLRSSPDNEELNAIAEKLRHTAKVDFGRVGIWFRGYKPQSIPKMPRSLQMFDFALLTIDTPDRYFYPEMVAAVIPENIPLFIGLRNVSRSWEDKVSIMLSGIQSAPHQLVMLDKASSFEAGTDLESIDSLSGDFVSSISAWLDSH</sequence>
<organism evidence="2 3">
    <name type="scientific">Desulfovibrio gilichinskyi</name>
    <dbReference type="NCBI Taxonomy" id="1519643"/>
    <lineage>
        <taxon>Bacteria</taxon>
        <taxon>Pseudomonadati</taxon>
        <taxon>Thermodesulfobacteriota</taxon>
        <taxon>Desulfovibrionia</taxon>
        <taxon>Desulfovibrionales</taxon>
        <taxon>Desulfovibrionaceae</taxon>
        <taxon>Desulfovibrio</taxon>
    </lineage>
</organism>
<feature type="region of interest" description="Disordered" evidence="1">
    <location>
        <begin position="54"/>
        <end position="128"/>
    </location>
</feature>
<feature type="compositionally biased region" description="Basic residues" evidence="1">
    <location>
        <begin position="72"/>
        <end position="87"/>
    </location>
</feature>
<keyword evidence="3" id="KW-1185">Reference proteome</keyword>
<accession>A0A1X7CJ66</accession>